<dbReference type="AlphaFoldDB" id="A0A9E8SNZ7"/>
<dbReference type="RefSeq" id="WP_244821259.1">
    <property type="nucleotide sequence ID" value="NZ_CP112998.1"/>
</dbReference>
<dbReference type="HAMAP" id="MF_00984">
    <property type="entry name" value="SSB"/>
    <property type="match status" value="1"/>
</dbReference>
<dbReference type="PIRSF" id="PIRSF002070">
    <property type="entry name" value="SSB"/>
    <property type="match status" value="1"/>
</dbReference>
<dbReference type="InterPro" id="IPR000424">
    <property type="entry name" value="Primosome_PriB/ssb"/>
</dbReference>
<dbReference type="NCBIfam" id="TIGR00621">
    <property type="entry name" value="ssb"/>
    <property type="match status" value="1"/>
</dbReference>
<dbReference type="Proteomes" id="UP001164653">
    <property type="component" value="Chromosome"/>
</dbReference>
<dbReference type="Pfam" id="PF00436">
    <property type="entry name" value="SSB"/>
    <property type="match status" value="1"/>
</dbReference>
<dbReference type="PANTHER" id="PTHR10302">
    <property type="entry name" value="SINGLE-STRANDED DNA-BINDING PROTEIN"/>
    <property type="match status" value="1"/>
</dbReference>
<name>A0A9E8SNZ7_9BACT</name>
<accession>A0A9E8SNZ7</accession>
<proteinExistence type="inferred from homology"/>
<keyword evidence="5" id="KW-1185">Reference proteome</keyword>
<evidence type="ECO:0000256" key="1">
    <source>
        <dbReference type="ARBA" id="ARBA00023125"/>
    </source>
</evidence>
<dbReference type="PANTHER" id="PTHR10302:SF0">
    <property type="entry name" value="SINGLE-STRANDED DNA-BINDING PROTEIN, MITOCHONDRIAL"/>
    <property type="match status" value="1"/>
</dbReference>
<keyword evidence="1 2" id="KW-0238">DNA-binding</keyword>
<evidence type="ECO:0000313" key="5">
    <source>
        <dbReference type="Proteomes" id="UP001164653"/>
    </source>
</evidence>
<dbReference type="CDD" id="cd04496">
    <property type="entry name" value="SSB_OBF"/>
    <property type="match status" value="1"/>
</dbReference>
<organism evidence="4 5">
    <name type="scientific">Dyadobacter pollutisoli</name>
    <dbReference type="NCBI Taxonomy" id="2910158"/>
    <lineage>
        <taxon>Bacteria</taxon>
        <taxon>Pseudomonadati</taxon>
        <taxon>Bacteroidota</taxon>
        <taxon>Cytophagia</taxon>
        <taxon>Cytophagales</taxon>
        <taxon>Spirosomataceae</taxon>
        <taxon>Dyadobacter</taxon>
    </lineage>
</organism>
<gene>
    <name evidence="4" type="primary">ssb</name>
    <name evidence="4" type="ORF">ON006_26795</name>
</gene>
<dbReference type="Gene3D" id="2.40.50.140">
    <property type="entry name" value="Nucleic acid-binding proteins"/>
    <property type="match status" value="1"/>
</dbReference>
<dbReference type="KEGG" id="dpf:ON006_26795"/>
<dbReference type="SUPFAM" id="SSF50249">
    <property type="entry name" value="Nucleic acid-binding proteins"/>
    <property type="match status" value="1"/>
</dbReference>
<comment type="caution">
    <text evidence="2">Lacks conserved residue(s) required for the propagation of feature annotation.</text>
</comment>
<sequence>MNSVKLIGNVGRDISVKEFDGGRVVSFSLATNETYINKNKEEVKNTHWHTIVAWGQLAQRCETLVEKGKMVSVEGRLNYRQFQNKENQTVRVAEVVAFKVEEVIKNQEANVLQ</sequence>
<dbReference type="PROSITE" id="PS50935">
    <property type="entry name" value="SSB"/>
    <property type="match status" value="1"/>
</dbReference>
<evidence type="ECO:0000256" key="3">
    <source>
        <dbReference type="PIRNR" id="PIRNR002070"/>
    </source>
</evidence>
<dbReference type="GO" id="GO:0006260">
    <property type="term" value="P:DNA replication"/>
    <property type="evidence" value="ECO:0007669"/>
    <property type="project" value="InterPro"/>
</dbReference>
<evidence type="ECO:0000313" key="4">
    <source>
        <dbReference type="EMBL" id="WAC11327.1"/>
    </source>
</evidence>
<reference evidence="4" key="1">
    <citation type="submission" date="2022-11" db="EMBL/GenBank/DDBJ databases">
        <title>Dyadobacter pollutisoli sp. nov., isolated from plastic dumped soil.</title>
        <authorList>
            <person name="Kim J.M."/>
            <person name="Kim K.R."/>
            <person name="Lee J.K."/>
            <person name="Hao L."/>
            <person name="Jeon C.O."/>
        </authorList>
    </citation>
    <scope>NUCLEOTIDE SEQUENCE</scope>
    <source>
        <strain evidence="4">U1</strain>
    </source>
</reference>
<dbReference type="InterPro" id="IPR011344">
    <property type="entry name" value="ssDNA-bd"/>
</dbReference>
<dbReference type="GO" id="GO:0009295">
    <property type="term" value="C:nucleoid"/>
    <property type="evidence" value="ECO:0007669"/>
    <property type="project" value="TreeGrafter"/>
</dbReference>
<protein>
    <recommendedName>
        <fullName evidence="2 3">Single-stranded DNA-binding protein</fullName>
        <shortName evidence="2">SSB</shortName>
    </recommendedName>
</protein>
<dbReference type="GO" id="GO:0003697">
    <property type="term" value="F:single-stranded DNA binding"/>
    <property type="evidence" value="ECO:0007669"/>
    <property type="project" value="UniProtKB-UniRule"/>
</dbReference>
<comment type="subunit">
    <text evidence="2">Homotetramer.</text>
</comment>
<dbReference type="InterPro" id="IPR012340">
    <property type="entry name" value="NA-bd_OB-fold"/>
</dbReference>
<evidence type="ECO:0000256" key="2">
    <source>
        <dbReference type="HAMAP-Rule" id="MF_00984"/>
    </source>
</evidence>
<dbReference type="EMBL" id="CP112998">
    <property type="protein sequence ID" value="WAC11327.1"/>
    <property type="molecule type" value="Genomic_DNA"/>
</dbReference>